<feature type="binding site" evidence="5">
    <location>
        <begin position="13"/>
        <end position="18"/>
    </location>
    <ligand>
        <name>ATP</name>
        <dbReference type="ChEBI" id="CHEBI:30616"/>
    </ligand>
</feature>
<evidence type="ECO:0000256" key="6">
    <source>
        <dbReference type="RuleBase" id="RU003330"/>
    </source>
</evidence>
<dbReference type="Pfam" id="PF00406">
    <property type="entry name" value="ADK"/>
    <property type="match status" value="1"/>
</dbReference>
<feature type="binding site" evidence="5">
    <location>
        <position position="136"/>
    </location>
    <ligand>
        <name>Zn(2+)</name>
        <dbReference type="ChEBI" id="CHEBI:29105"/>
        <note>structural</note>
    </ligand>
</feature>
<evidence type="ECO:0000259" key="8">
    <source>
        <dbReference type="Pfam" id="PF05191"/>
    </source>
</evidence>
<keyword evidence="5" id="KW-0963">Cytoplasm</keyword>
<feature type="binding site" evidence="5">
    <location>
        <position position="34"/>
    </location>
    <ligand>
        <name>AMP</name>
        <dbReference type="ChEBI" id="CHEBI:456215"/>
    </ligand>
</feature>
<evidence type="ECO:0000256" key="5">
    <source>
        <dbReference type="HAMAP-Rule" id="MF_00235"/>
    </source>
</evidence>
<feature type="binding site" evidence="5">
    <location>
        <position position="153"/>
    </location>
    <ligand>
        <name>Zn(2+)</name>
        <dbReference type="ChEBI" id="CHEBI:29105"/>
        <note>structural</note>
    </ligand>
</feature>
<dbReference type="OrthoDB" id="9805030at2"/>
<dbReference type="NCBIfam" id="NF001381">
    <property type="entry name" value="PRK00279.1-3"/>
    <property type="match status" value="1"/>
</dbReference>
<dbReference type="KEGG" id="hjo:AY555_00860"/>
<dbReference type="NCBIfam" id="NF011100">
    <property type="entry name" value="PRK14527.1"/>
    <property type="match status" value="1"/>
</dbReference>
<feature type="binding site" evidence="5">
    <location>
        <position position="95"/>
    </location>
    <ligand>
        <name>AMP</name>
        <dbReference type="ChEBI" id="CHEBI:456215"/>
    </ligand>
</feature>
<feature type="binding site" evidence="5">
    <location>
        <position position="164"/>
    </location>
    <ligand>
        <name>AMP</name>
        <dbReference type="ChEBI" id="CHEBI:456215"/>
    </ligand>
</feature>
<name>A0A143DCG9_9PROT</name>
<feature type="binding site" evidence="5">
    <location>
        <position position="130"/>
    </location>
    <ligand>
        <name>ATP</name>
        <dbReference type="ChEBI" id="CHEBI:30616"/>
    </ligand>
</feature>
<dbReference type="InterPro" id="IPR000850">
    <property type="entry name" value="Adenylat/UMP-CMP_kin"/>
</dbReference>
<dbReference type="CDD" id="cd01428">
    <property type="entry name" value="ADK"/>
    <property type="match status" value="1"/>
</dbReference>
<keyword evidence="5 7" id="KW-0067">ATP-binding</keyword>
<keyword evidence="1 5" id="KW-0808">Transferase</keyword>
<dbReference type="InterPro" id="IPR006259">
    <property type="entry name" value="Adenyl_kin_sub"/>
</dbReference>
<comment type="domain">
    <text evidence="5">Consists of three domains, a large central CORE domain and two small peripheral domains, NMPbind and LID, which undergo movements during catalysis. The LID domain closes over the site of phosphoryl transfer upon ATP binding. Assembling and dissambling the active center during each catalytic cycle provides an effective means to prevent ATP hydrolysis. Some bacteria have evolved a zinc-coordinating structure that stabilizes the LID domain.</text>
</comment>
<protein>
    <recommendedName>
        <fullName evidence="5 7">Adenylate kinase</fullName>
        <shortName evidence="5">AK</shortName>
        <ecNumber evidence="5 7">2.7.4.3</ecNumber>
    </recommendedName>
    <alternativeName>
        <fullName evidence="5">ATP-AMP transphosphorylase</fullName>
    </alternativeName>
    <alternativeName>
        <fullName evidence="5">ATP:AMP phosphotransferase</fullName>
    </alternativeName>
    <alternativeName>
        <fullName evidence="5">Adenylate monophosphate kinase</fullName>
    </alternativeName>
</protein>
<dbReference type="SUPFAM" id="SSF52540">
    <property type="entry name" value="P-loop containing nucleoside triphosphate hydrolases"/>
    <property type="match status" value="1"/>
</dbReference>
<keyword evidence="4 5" id="KW-0418">Kinase</keyword>
<evidence type="ECO:0000256" key="7">
    <source>
        <dbReference type="RuleBase" id="RU003331"/>
    </source>
</evidence>
<keyword evidence="3 5" id="KW-0547">Nucleotide-binding</keyword>
<dbReference type="InterPro" id="IPR007862">
    <property type="entry name" value="Adenylate_kinase_lid-dom"/>
</dbReference>
<feature type="binding site" evidence="5">
    <location>
        <position position="175"/>
    </location>
    <ligand>
        <name>AMP</name>
        <dbReference type="ChEBI" id="CHEBI:456215"/>
    </ligand>
</feature>
<dbReference type="GO" id="GO:0005737">
    <property type="term" value="C:cytoplasm"/>
    <property type="evidence" value="ECO:0007669"/>
    <property type="project" value="UniProtKB-SubCell"/>
</dbReference>
<evidence type="ECO:0000256" key="3">
    <source>
        <dbReference type="ARBA" id="ARBA00022741"/>
    </source>
</evidence>
<evidence type="ECO:0000313" key="10">
    <source>
        <dbReference type="Proteomes" id="UP000076066"/>
    </source>
</evidence>
<gene>
    <name evidence="5" type="primary">adk</name>
    <name evidence="9" type="ORF">AY555_00860</name>
</gene>
<dbReference type="NCBIfam" id="NF011105">
    <property type="entry name" value="PRK14532.1"/>
    <property type="match status" value="1"/>
</dbReference>
<feature type="binding site" evidence="5">
    <location>
        <position position="133"/>
    </location>
    <ligand>
        <name>Zn(2+)</name>
        <dbReference type="ChEBI" id="CHEBI:29105"/>
        <note>structural</note>
    </ligand>
</feature>
<comment type="similarity">
    <text evidence="5 6">Belongs to the adenylate kinase family.</text>
</comment>
<dbReference type="GO" id="GO:0004017">
    <property type="term" value="F:AMP kinase activity"/>
    <property type="evidence" value="ECO:0007669"/>
    <property type="project" value="UniProtKB-UniRule"/>
</dbReference>
<dbReference type="Gene3D" id="3.40.50.300">
    <property type="entry name" value="P-loop containing nucleotide triphosphate hydrolases"/>
    <property type="match status" value="1"/>
</dbReference>
<keyword evidence="5" id="KW-0862">Zinc</keyword>
<keyword evidence="2 5" id="KW-0545">Nucleotide biosynthesis</keyword>
<feature type="region of interest" description="NMP" evidence="5">
    <location>
        <begin position="33"/>
        <end position="62"/>
    </location>
</feature>
<dbReference type="GO" id="GO:0008270">
    <property type="term" value="F:zinc ion binding"/>
    <property type="evidence" value="ECO:0007669"/>
    <property type="project" value="UniProtKB-UniRule"/>
</dbReference>
<dbReference type="STRING" id="1549855.AY555_00860"/>
<dbReference type="PANTHER" id="PTHR23359">
    <property type="entry name" value="NUCLEOTIDE KINASE"/>
    <property type="match status" value="1"/>
</dbReference>
<dbReference type="NCBIfam" id="TIGR01351">
    <property type="entry name" value="adk"/>
    <property type="match status" value="1"/>
</dbReference>
<feature type="domain" description="Adenylate kinase active site lid" evidence="8">
    <location>
        <begin position="130"/>
        <end position="166"/>
    </location>
</feature>
<reference evidence="9 10" key="1">
    <citation type="submission" date="2016-02" db="EMBL/GenBank/DDBJ databases">
        <title>Complete Genome of H5569, the type strain of the newly described species Haematospirillium jordaniae.</title>
        <authorList>
            <person name="Nicholson A.C."/>
            <person name="Humrighouse B.W."/>
            <person name="Loparov V."/>
            <person name="McQuiston J.R."/>
        </authorList>
    </citation>
    <scope>NUCLEOTIDE SEQUENCE [LARGE SCALE GENOMIC DNA]</scope>
    <source>
        <strain evidence="9 10">H5569</strain>
    </source>
</reference>
<dbReference type="InterPro" id="IPR027417">
    <property type="entry name" value="P-loop_NTPase"/>
</dbReference>
<feature type="binding site" evidence="5">
    <location>
        <position position="156"/>
    </location>
    <ligand>
        <name>Zn(2+)</name>
        <dbReference type="ChEBI" id="CHEBI:29105"/>
        <note>structural</note>
    </ligand>
</feature>
<dbReference type="Proteomes" id="UP000076066">
    <property type="component" value="Chromosome"/>
</dbReference>
<evidence type="ECO:0000313" key="9">
    <source>
        <dbReference type="EMBL" id="AMW33963.1"/>
    </source>
</evidence>
<dbReference type="Pfam" id="PF05191">
    <property type="entry name" value="ADK_lid"/>
    <property type="match status" value="1"/>
</dbReference>
<dbReference type="FunFam" id="3.40.50.300:FF:000106">
    <property type="entry name" value="Adenylate kinase mitochondrial"/>
    <property type="match status" value="1"/>
</dbReference>
<comment type="caution">
    <text evidence="5">Lacks conserved residue(s) required for the propagation of feature annotation.</text>
</comment>
<sequence length="218" mass="23465">MAGKRLILMGPPGGGKGTQAQRLRERYGIVQLSTGEMLRAAVAAKSATGLKAKAVMDSGHLVSDEIVINLIDDRLDCDDARQGFILDGFPRNVAQAEALDVLIAKKGVVLDAAIELQVPDDLLVERIVGRFTCDACGAGYHDTFKNPKAVGVCDSCGGTKFSRRADDNEDTVRKRLVAYHAQTAPLIPYYKARNLLYVVDGARDIDVVTSELEAFLGS</sequence>
<evidence type="ECO:0000256" key="2">
    <source>
        <dbReference type="ARBA" id="ARBA00022727"/>
    </source>
</evidence>
<dbReference type="GO" id="GO:0044209">
    <property type="term" value="P:AMP salvage"/>
    <property type="evidence" value="ECO:0007669"/>
    <property type="project" value="UniProtKB-UniRule"/>
</dbReference>
<keyword evidence="5" id="KW-0479">Metal-binding</keyword>
<dbReference type="PRINTS" id="PR00094">
    <property type="entry name" value="ADENYLTKNASE"/>
</dbReference>
<dbReference type="EMBL" id="CP014525">
    <property type="protein sequence ID" value="AMW33963.1"/>
    <property type="molecule type" value="Genomic_DNA"/>
</dbReference>
<comment type="catalytic activity">
    <reaction evidence="5 7">
        <text>AMP + ATP = 2 ADP</text>
        <dbReference type="Rhea" id="RHEA:12973"/>
        <dbReference type="ChEBI" id="CHEBI:30616"/>
        <dbReference type="ChEBI" id="CHEBI:456215"/>
        <dbReference type="ChEBI" id="CHEBI:456216"/>
        <dbReference type="EC" id="2.7.4.3"/>
    </reaction>
</comment>
<feature type="binding site" evidence="5">
    <location>
        <begin position="88"/>
        <end position="91"/>
    </location>
    <ligand>
        <name>AMP</name>
        <dbReference type="ChEBI" id="CHEBI:456215"/>
    </ligand>
</feature>
<organism evidence="9 10">
    <name type="scientific">Haematospirillum jordaniae</name>
    <dbReference type="NCBI Taxonomy" id="1549855"/>
    <lineage>
        <taxon>Bacteria</taxon>
        <taxon>Pseudomonadati</taxon>
        <taxon>Pseudomonadota</taxon>
        <taxon>Alphaproteobacteria</taxon>
        <taxon>Rhodospirillales</taxon>
        <taxon>Novispirillaceae</taxon>
        <taxon>Haematospirillum</taxon>
    </lineage>
</organism>
<dbReference type="NCBIfam" id="NF001380">
    <property type="entry name" value="PRK00279.1-2"/>
    <property type="match status" value="1"/>
</dbReference>
<dbReference type="EC" id="2.7.4.3" evidence="5 7"/>
<feature type="binding site" evidence="5">
    <location>
        <position position="39"/>
    </location>
    <ligand>
        <name>AMP</name>
        <dbReference type="ChEBI" id="CHEBI:456215"/>
    </ligand>
</feature>
<evidence type="ECO:0000256" key="1">
    <source>
        <dbReference type="ARBA" id="ARBA00022679"/>
    </source>
</evidence>
<comment type="subunit">
    <text evidence="5 7">Monomer.</text>
</comment>
<feature type="binding site" evidence="5">
    <location>
        <position position="203"/>
    </location>
    <ligand>
        <name>ATP</name>
        <dbReference type="ChEBI" id="CHEBI:30616"/>
    </ligand>
</feature>
<comment type="pathway">
    <text evidence="5">Purine metabolism; AMP biosynthesis via salvage pathway; AMP from ADP: step 1/1.</text>
</comment>
<comment type="function">
    <text evidence="5">Catalyzes the reversible transfer of the terminal phosphate group between ATP and AMP. Plays an important role in cellular energy homeostasis and in adenine nucleotide metabolism.</text>
</comment>
<dbReference type="GeneID" id="53315707"/>
<dbReference type="RefSeq" id="WP_066132180.1">
    <property type="nucleotide sequence ID" value="NZ_CP014525.1"/>
</dbReference>
<dbReference type="AlphaFoldDB" id="A0A143DCG9"/>
<accession>A0A143DCG9</accession>
<dbReference type="HAMAP" id="MF_00235">
    <property type="entry name" value="Adenylate_kinase_Adk"/>
    <property type="match status" value="1"/>
</dbReference>
<dbReference type="InterPro" id="IPR033690">
    <property type="entry name" value="Adenylat_kinase_CS"/>
</dbReference>
<dbReference type="GO" id="GO:0005524">
    <property type="term" value="F:ATP binding"/>
    <property type="evidence" value="ECO:0007669"/>
    <property type="project" value="UniProtKB-UniRule"/>
</dbReference>
<evidence type="ECO:0000256" key="4">
    <source>
        <dbReference type="ARBA" id="ARBA00022777"/>
    </source>
</evidence>
<proteinExistence type="inferred from homology"/>
<comment type="subcellular location">
    <subcellularLocation>
        <location evidence="5 7">Cytoplasm</location>
    </subcellularLocation>
</comment>
<dbReference type="PROSITE" id="PS00113">
    <property type="entry name" value="ADENYLATE_KINASE"/>
    <property type="match status" value="1"/>
</dbReference>
<dbReference type="UniPathway" id="UPA00588">
    <property type="reaction ID" value="UER00649"/>
</dbReference>
<feature type="binding site" evidence="5">
    <location>
        <begin position="60"/>
        <end position="62"/>
    </location>
    <ligand>
        <name>AMP</name>
        <dbReference type="ChEBI" id="CHEBI:456215"/>
    </ligand>
</feature>
<keyword evidence="10" id="KW-1185">Reference proteome</keyword>